<feature type="domain" description="LamG-like jellyroll fold" evidence="6">
    <location>
        <begin position="488"/>
        <end position="598"/>
    </location>
</feature>
<feature type="repeat" description="RCC1" evidence="4">
    <location>
        <begin position="41"/>
        <end position="89"/>
    </location>
</feature>
<dbReference type="InterPro" id="IPR009091">
    <property type="entry name" value="RCC1/BLIP-II"/>
</dbReference>
<accession>A0AAE0ERD9</accession>
<dbReference type="InterPro" id="IPR013320">
    <property type="entry name" value="ConA-like_dom_sf"/>
</dbReference>
<dbReference type="SUPFAM" id="SSF49899">
    <property type="entry name" value="Concanavalin A-like lectins/glucanases"/>
    <property type="match status" value="1"/>
</dbReference>
<feature type="repeat" description="RCC1" evidence="4">
    <location>
        <begin position="277"/>
        <end position="328"/>
    </location>
</feature>
<evidence type="ECO:0000256" key="3">
    <source>
        <dbReference type="ARBA" id="ARBA00023157"/>
    </source>
</evidence>
<keyword evidence="2" id="KW-0677">Repeat</keyword>
<dbReference type="PANTHER" id="PTHR45622">
    <property type="entry name" value="UBIQUITIN-PROTEIN LIGASE E3A-RELATED"/>
    <property type="match status" value="1"/>
</dbReference>
<dbReference type="InterPro" id="IPR000408">
    <property type="entry name" value="Reg_chr_condens"/>
</dbReference>
<feature type="region of interest" description="Disordered" evidence="5">
    <location>
        <begin position="900"/>
        <end position="925"/>
    </location>
</feature>
<dbReference type="Pfam" id="PF13385">
    <property type="entry name" value="Laminin_G_3"/>
    <property type="match status" value="1"/>
</dbReference>
<evidence type="ECO:0000256" key="5">
    <source>
        <dbReference type="SAM" id="MobiDB-lite"/>
    </source>
</evidence>
<evidence type="ECO:0000256" key="2">
    <source>
        <dbReference type="ARBA" id="ARBA00022737"/>
    </source>
</evidence>
<dbReference type="Gene3D" id="2.130.10.30">
    <property type="entry name" value="Regulator of chromosome condensation 1/beta-lactamase-inhibitor protein II"/>
    <property type="match status" value="2"/>
</dbReference>
<dbReference type="PANTHER" id="PTHR45622:SF70">
    <property type="entry name" value="SECRETION-REGULATING GUANINE NUCLEOTIDE EXCHANGE FACTOR"/>
    <property type="match status" value="1"/>
</dbReference>
<dbReference type="PROSITE" id="PS50012">
    <property type="entry name" value="RCC1_3"/>
    <property type="match status" value="5"/>
</dbReference>
<gene>
    <name evidence="7" type="ORF">CYMTET_51847</name>
</gene>
<dbReference type="AlphaFoldDB" id="A0AAE0ERD9"/>
<dbReference type="Proteomes" id="UP001190700">
    <property type="component" value="Unassembled WGS sequence"/>
</dbReference>
<sequence length="1271" mass="135207">MRVKGGGSGRNRSAYCSGSRDVAERGQALSSAWGWIRNAGGSGYTIGYGAYGQLGDGSRSTRTYVVQVALSNVLQTATGAYHTLFRTLGGEVYGTGANSYGMLGIGGGSGVARPTRVLLSDVVHIAAGFAHSVFVTSDGGGYTCGYNSHGQLGDGSTSNRDSPVRVMSTGVVYAAAGYMHTVFILAGGQAYATGRNYYGQLGDGSRSNRYAPSSSMAGYNMAMVACGEEHTVFMTADGSAYAVGRNWQNYPTRTMSGHTVVYVSACQESTFFVTSRGQVYSQGSNYNGELGDGSTSSRSSPVQMRVPSSTVVRQLAQGPAAYQTFALSAAPPGMTLLSSINNTNSSNVSAPRAPPIPESFYGFYGFYGVALSEEDAEEGEGKISRWSGLGQWYGLDPLTARLYRPAAASSSSPLVANGSVGTATKRGGAIYADLSLHRFADEAQPAVALTAAGVAATGNAARSILFRLRTNSSADYCVVSTGSPAENRSFSVTSYGSQGRCIGVMGYLNDFHPGYRGYPAHCTPVNDGAWHHVAVTYDGEGKLSVYVDGVEDNRAEGKAYNTTGQENFLGRSHDEHYLDLLVGEVHGVAFYNRALSGDEVAAAAAGNTSQAVNSSASDAESSSQAVLVPPSVSSENLYSEAEEFYGLSYDPYAPVSPTPPAGDRPPPHLLWDHFSAPPPWFHEGLPRPPAPAPVRVDVLPKETLTDVTLRPQDSYVQEVELVNSGDRDVHFTVQVEYWSLLLDRIEASGAQGSAALLPFAQGHFHKVVAVWRDGWWGCSSTTECGQPRVPEWPWQACKHNCDSLRRPFSFELLKNGEYVVEQPAWGTLPPQCTAPINGTGDIVCDVDLVIAEGDTLTVTWYDVSHSAASSENRSEPTDRTIEQGTLTLDLMGLRQNFTQGSWTTRSPISSAPPVDEGDNHDADTDMELDLNEDMDSDAGGQAGTSLALLLDCKSAPEATYGVVGTLARAVITLNHSCADSEAVPSSHIIVIRVLPTGPSRSDLVLGLPARVQVTQHTVSAGCGMAPTVNAEGVNSALEATMAITAFDENVIDSPDAGAAQGVYFSLQVAFSMSPGIDAHDLTALLEITNGVALRSRESEKCKSLETKIIGQVHLADPWRQNHTVVRAELPDLQSAAEAIYGHRPVAEIFAMDMLAMTNGHCTDKTDVLLIVMFSEPIVGFELSALKFGPGMFPLVSQVITGMSTSYHVYAEFNVSFTGRTYVQLRPDVVTDLGGASNLASATLELLRFHHLPMSQLASYHLNASNPYMRTP</sequence>
<dbReference type="Gene3D" id="2.60.120.200">
    <property type="match status" value="1"/>
</dbReference>
<name>A0AAE0ERD9_9CHLO</name>
<dbReference type="PROSITE" id="PS00626">
    <property type="entry name" value="RCC1_2"/>
    <property type="match status" value="1"/>
</dbReference>
<organism evidence="7 8">
    <name type="scientific">Cymbomonas tetramitiformis</name>
    <dbReference type="NCBI Taxonomy" id="36881"/>
    <lineage>
        <taxon>Eukaryota</taxon>
        <taxon>Viridiplantae</taxon>
        <taxon>Chlorophyta</taxon>
        <taxon>Pyramimonadophyceae</taxon>
        <taxon>Pyramimonadales</taxon>
        <taxon>Pyramimonadaceae</taxon>
        <taxon>Cymbomonas</taxon>
    </lineage>
</organism>
<evidence type="ECO:0000259" key="6">
    <source>
        <dbReference type="SMART" id="SM00560"/>
    </source>
</evidence>
<dbReference type="SMART" id="SM00560">
    <property type="entry name" value="LamGL"/>
    <property type="match status" value="1"/>
</dbReference>
<reference evidence="7 8" key="1">
    <citation type="journal article" date="2015" name="Genome Biol. Evol.">
        <title>Comparative Genomics of a Bacterivorous Green Alga Reveals Evolutionary Causalities and Consequences of Phago-Mixotrophic Mode of Nutrition.</title>
        <authorList>
            <person name="Burns J.A."/>
            <person name="Paasch A."/>
            <person name="Narechania A."/>
            <person name="Kim E."/>
        </authorList>
    </citation>
    <scope>NUCLEOTIDE SEQUENCE [LARGE SCALE GENOMIC DNA]</scope>
    <source>
        <strain evidence="7 8">PLY_AMNH</strain>
    </source>
</reference>
<feature type="repeat" description="RCC1" evidence="4">
    <location>
        <begin position="139"/>
        <end position="187"/>
    </location>
</feature>
<dbReference type="InterPro" id="IPR051709">
    <property type="entry name" value="Ub-ligase/GTPase-reg"/>
</dbReference>
<keyword evidence="1" id="KW-0732">Signal</keyword>
<evidence type="ECO:0000313" key="7">
    <source>
        <dbReference type="EMBL" id="KAK3238118.1"/>
    </source>
</evidence>
<keyword evidence="8" id="KW-1185">Reference proteome</keyword>
<dbReference type="InterPro" id="IPR006558">
    <property type="entry name" value="LamG-like"/>
</dbReference>
<dbReference type="EMBL" id="LGRX02034330">
    <property type="protein sequence ID" value="KAK3238118.1"/>
    <property type="molecule type" value="Genomic_DNA"/>
</dbReference>
<keyword evidence="3" id="KW-1015">Disulfide bond</keyword>
<dbReference type="SUPFAM" id="SSF50985">
    <property type="entry name" value="RCC1/BLIP-II"/>
    <property type="match status" value="1"/>
</dbReference>
<dbReference type="Pfam" id="PF00415">
    <property type="entry name" value="RCC1"/>
    <property type="match status" value="4"/>
</dbReference>
<evidence type="ECO:0000256" key="4">
    <source>
        <dbReference type="PROSITE-ProRule" id="PRU00235"/>
    </source>
</evidence>
<protein>
    <recommendedName>
        <fullName evidence="6">LamG-like jellyroll fold domain-containing protein</fullName>
    </recommendedName>
</protein>
<evidence type="ECO:0000256" key="1">
    <source>
        <dbReference type="ARBA" id="ARBA00022729"/>
    </source>
</evidence>
<feature type="compositionally biased region" description="Polar residues" evidence="5">
    <location>
        <begin position="900"/>
        <end position="909"/>
    </location>
</feature>
<comment type="caution">
    <text evidence="7">The sequence shown here is derived from an EMBL/GenBank/DDBJ whole genome shotgun (WGS) entry which is preliminary data.</text>
</comment>
<proteinExistence type="predicted"/>
<feature type="region of interest" description="Disordered" evidence="5">
    <location>
        <begin position="284"/>
        <end position="304"/>
    </location>
</feature>
<feature type="repeat" description="RCC1" evidence="4">
    <location>
        <begin position="90"/>
        <end position="138"/>
    </location>
</feature>
<feature type="repeat" description="RCC1" evidence="4">
    <location>
        <begin position="188"/>
        <end position="237"/>
    </location>
</feature>
<evidence type="ECO:0000313" key="8">
    <source>
        <dbReference type="Proteomes" id="UP001190700"/>
    </source>
</evidence>